<dbReference type="SMART" id="SM00231">
    <property type="entry name" value="FA58C"/>
    <property type="match status" value="2"/>
</dbReference>
<proteinExistence type="inferred from homology"/>
<dbReference type="InterPro" id="IPR025705">
    <property type="entry name" value="Beta_hexosaminidase_sua/sub"/>
</dbReference>
<sequence length="772" mass="82645">MRSHRYSRAAAVAALAVVAALTVGAPPAAAANPAPDVVPALQEWTAGTGSLQLTSSSRIVVPAGAAPRVGQLATQLVAEVTELTPLRLTTATGGPAQGDITLKVDPNASYGGVLATLKPEAYRLDTTATGVTVTGASDTGLYYGTRSLLQILVRGTTVALGSAVDYPNYAVRGFMLDVGRRYFTPEFIQSYIKWMGWLKLNTFQLHLNDNEIQAPNGDWTKAYSAFRLKSTNPTFSGLAATDGSYTRADWDSFEATAAAHAVTLVPEIDAPGHARAFVKAHPELGLNGGNSDNLDLSKAATTDYMKSVYSEFAPWFKGPALHMGADEYPGDKGLQRTYINTMAGHIRSLGKQVRIWGDFNSFPGGATGSDRDITINSWNNGYYSGQNAIDDGYDVINSNDSNLYVVPFATYYHPQGLDGAWLYSSWEPNVFADQTVPAQHARLKGAMPAVWNDLVHATYTELDVHGLVKKSFAVLAQKEWSGTRSGTDYGAFVARVTAVGMGPGVAYIRPVVNPNDLALGKPTTASSQETSGLAPVFATDGEQSTRWASTYSDNQWIQVDLGATKSIGNVVLDWEGAYGKDYDLQVSPDGTTWTTVAQRRGRTTAGVDTIALTSVAARYVRMQGIARGTTFGYSLFRFEVLADATDLARGGTASASSQETANFPAAKAIDGDPATRWSSAYTNGEWFQVDLGASKTVGRVVLTWEAAYGKDYDLQVSANGTTWTTVSARRGENGGVDDVTFTPTTARYVRMQGVTRGTTYGYSLYTVEVRGS</sequence>
<dbReference type="PANTHER" id="PTHR43678:SF1">
    <property type="entry name" value="BETA-N-ACETYLHEXOSAMINIDASE"/>
    <property type="match status" value="1"/>
</dbReference>
<evidence type="ECO:0000256" key="2">
    <source>
        <dbReference type="ARBA" id="ARBA00022801"/>
    </source>
</evidence>
<dbReference type="SUPFAM" id="SSF51445">
    <property type="entry name" value="(Trans)glycosidases"/>
    <property type="match status" value="1"/>
</dbReference>
<feature type="signal peptide" evidence="5">
    <location>
        <begin position="1"/>
        <end position="30"/>
    </location>
</feature>
<protein>
    <submittedName>
        <fullName evidence="7">Hexosaminidase</fullName>
        <ecNumber evidence="7">3.2.1.52</ecNumber>
    </submittedName>
</protein>
<dbReference type="InterPro" id="IPR000421">
    <property type="entry name" value="FA58C"/>
</dbReference>
<dbReference type="InterPro" id="IPR008979">
    <property type="entry name" value="Galactose-bd-like_sf"/>
</dbReference>
<dbReference type="InterPro" id="IPR052764">
    <property type="entry name" value="GH20_Enzymes"/>
</dbReference>
<dbReference type="Pfam" id="PF02838">
    <property type="entry name" value="Glyco_hydro_20b"/>
    <property type="match status" value="1"/>
</dbReference>
<evidence type="ECO:0000259" key="6">
    <source>
        <dbReference type="PROSITE" id="PS50022"/>
    </source>
</evidence>
<reference evidence="7" key="1">
    <citation type="submission" date="2020-11" db="EMBL/GenBank/DDBJ databases">
        <title>Sequencing the genomes of 1000 actinobacteria strains.</title>
        <authorList>
            <person name="Klenk H.-P."/>
        </authorList>
    </citation>
    <scope>NUCLEOTIDE SEQUENCE</scope>
    <source>
        <strain evidence="7">DSM 45356</strain>
    </source>
</reference>
<dbReference type="Gene3D" id="3.20.20.80">
    <property type="entry name" value="Glycosidases"/>
    <property type="match status" value="1"/>
</dbReference>
<dbReference type="GO" id="GO:0004563">
    <property type="term" value="F:beta-N-acetylhexosaminidase activity"/>
    <property type="evidence" value="ECO:0007669"/>
    <property type="project" value="UniProtKB-EC"/>
</dbReference>
<dbReference type="EC" id="3.2.1.52" evidence="7"/>
<evidence type="ECO:0000313" key="7">
    <source>
        <dbReference type="EMBL" id="MBG6134796.1"/>
    </source>
</evidence>
<dbReference type="SUPFAM" id="SSF55545">
    <property type="entry name" value="beta-N-acetylhexosaminidase-like domain"/>
    <property type="match status" value="1"/>
</dbReference>
<dbReference type="Pfam" id="PF00728">
    <property type="entry name" value="Glyco_hydro_20"/>
    <property type="match status" value="1"/>
</dbReference>
<evidence type="ECO:0000256" key="4">
    <source>
        <dbReference type="PIRSR" id="PIRSR625705-1"/>
    </source>
</evidence>
<dbReference type="PRINTS" id="PR00738">
    <property type="entry name" value="GLHYDRLASE20"/>
</dbReference>
<keyword evidence="2 7" id="KW-0378">Hydrolase</keyword>
<organism evidence="7 8">
    <name type="scientific">Longispora fulva</name>
    <dbReference type="NCBI Taxonomy" id="619741"/>
    <lineage>
        <taxon>Bacteria</taxon>
        <taxon>Bacillati</taxon>
        <taxon>Actinomycetota</taxon>
        <taxon>Actinomycetes</taxon>
        <taxon>Micromonosporales</taxon>
        <taxon>Micromonosporaceae</taxon>
        <taxon>Longispora</taxon>
    </lineage>
</organism>
<keyword evidence="8" id="KW-1185">Reference proteome</keyword>
<dbReference type="Gene3D" id="2.60.120.260">
    <property type="entry name" value="Galactose-binding domain-like"/>
    <property type="match status" value="2"/>
</dbReference>
<dbReference type="EMBL" id="JADOUF010000001">
    <property type="protein sequence ID" value="MBG6134796.1"/>
    <property type="molecule type" value="Genomic_DNA"/>
</dbReference>
<feature type="domain" description="F5/8 type C" evidence="6">
    <location>
        <begin position="633"/>
        <end position="772"/>
    </location>
</feature>
<dbReference type="Proteomes" id="UP000622552">
    <property type="component" value="Unassembled WGS sequence"/>
</dbReference>
<dbReference type="Gene3D" id="3.30.379.10">
    <property type="entry name" value="Chitobiase/beta-hexosaminidase domain 2-like"/>
    <property type="match status" value="1"/>
</dbReference>
<dbReference type="SUPFAM" id="SSF49785">
    <property type="entry name" value="Galactose-binding domain-like"/>
    <property type="match status" value="2"/>
</dbReference>
<dbReference type="PROSITE" id="PS50022">
    <property type="entry name" value="FA58C_3"/>
    <property type="match status" value="2"/>
</dbReference>
<dbReference type="InterPro" id="IPR015882">
    <property type="entry name" value="HEX_bac_N"/>
</dbReference>
<dbReference type="InterPro" id="IPR015883">
    <property type="entry name" value="Glyco_hydro_20_cat"/>
</dbReference>
<gene>
    <name evidence="7" type="ORF">IW245_000990</name>
</gene>
<name>A0A8J7KIV5_9ACTN</name>
<comment type="caution">
    <text evidence="7">The sequence shown here is derived from an EMBL/GenBank/DDBJ whole genome shotgun (WGS) entry which is preliminary data.</text>
</comment>
<evidence type="ECO:0000313" key="8">
    <source>
        <dbReference type="Proteomes" id="UP000622552"/>
    </source>
</evidence>
<comment type="similarity">
    <text evidence="1">Belongs to the glycosyl hydrolase 20 family.</text>
</comment>
<evidence type="ECO:0000256" key="5">
    <source>
        <dbReference type="SAM" id="SignalP"/>
    </source>
</evidence>
<evidence type="ECO:0000256" key="3">
    <source>
        <dbReference type="ARBA" id="ARBA00023295"/>
    </source>
</evidence>
<dbReference type="InterPro" id="IPR029018">
    <property type="entry name" value="Hex-like_dom2"/>
</dbReference>
<evidence type="ECO:0000256" key="1">
    <source>
        <dbReference type="ARBA" id="ARBA00006285"/>
    </source>
</evidence>
<feature type="active site" description="Proton donor" evidence="4">
    <location>
        <position position="327"/>
    </location>
</feature>
<keyword evidence="3 7" id="KW-0326">Glycosidase</keyword>
<dbReference type="RefSeq" id="WP_197001987.1">
    <property type="nucleotide sequence ID" value="NZ_BONS01000023.1"/>
</dbReference>
<accession>A0A8J7KIV5</accession>
<feature type="chain" id="PRO_5035311213" evidence="5">
    <location>
        <begin position="31"/>
        <end position="772"/>
    </location>
</feature>
<dbReference type="InterPro" id="IPR017853">
    <property type="entry name" value="GH"/>
</dbReference>
<dbReference type="PANTHER" id="PTHR43678">
    <property type="entry name" value="PUTATIVE (AFU_ORTHOLOGUE AFUA_2G00640)-RELATED"/>
    <property type="match status" value="1"/>
</dbReference>
<dbReference type="GO" id="GO:0005975">
    <property type="term" value="P:carbohydrate metabolic process"/>
    <property type="evidence" value="ECO:0007669"/>
    <property type="project" value="InterPro"/>
</dbReference>
<keyword evidence="5" id="KW-0732">Signal</keyword>
<dbReference type="CDD" id="cd06564">
    <property type="entry name" value="GH20_DspB_LnbB-like"/>
    <property type="match status" value="1"/>
</dbReference>
<dbReference type="Pfam" id="PF00754">
    <property type="entry name" value="F5_F8_type_C"/>
    <property type="match status" value="2"/>
</dbReference>
<feature type="domain" description="F5/8 type C" evidence="6">
    <location>
        <begin position="494"/>
        <end position="622"/>
    </location>
</feature>
<dbReference type="AlphaFoldDB" id="A0A8J7KIV5"/>